<organism evidence="9 10">
    <name type="scientific">Streptococcus pneumoniae serotype 4 (strain ATCC BAA-334 / TIGR4)</name>
    <dbReference type="NCBI Taxonomy" id="170187"/>
    <lineage>
        <taxon>Bacteria</taxon>
        <taxon>Bacillati</taxon>
        <taxon>Bacillota</taxon>
        <taxon>Bacilli</taxon>
        <taxon>Lactobacillales</taxon>
        <taxon>Streptococcaceae</taxon>
        <taxon>Streptococcus</taxon>
    </lineage>
</organism>
<keyword evidence="4 7" id="KW-0812">Transmembrane</keyword>
<feature type="transmembrane region" description="Helical" evidence="7">
    <location>
        <begin position="266"/>
        <end position="286"/>
    </location>
</feature>
<evidence type="ECO:0000313" key="9">
    <source>
        <dbReference type="EMBL" id="AAK75967.1"/>
    </source>
</evidence>
<feature type="transmembrane region" description="Helical" evidence="7">
    <location>
        <begin position="159"/>
        <end position="185"/>
    </location>
</feature>
<comment type="subcellular location">
    <subcellularLocation>
        <location evidence="1 7">Cell membrane</location>
        <topology evidence="1 7">Multi-pass membrane protein</topology>
    </subcellularLocation>
</comment>
<keyword evidence="3" id="KW-1003">Cell membrane</keyword>
<gene>
    <name evidence="9" type="primary">rafF</name>
    <name evidence="9" type="ordered locus">SP_1896</name>
</gene>
<dbReference type="PhylomeDB" id="A0A0H2URH8"/>
<dbReference type="PaxDb" id="170187-SP_1896"/>
<dbReference type="Gene3D" id="1.10.3720.10">
    <property type="entry name" value="MetI-like"/>
    <property type="match status" value="1"/>
</dbReference>
<evidence type="ECO:0000256" key="7">
    <source>
        <dbReference type="RuleBase" id="RU363032"/>
    </source>
</evidence>
<protein>
    <submittedName>
        <fullName evidence="9">Sugar ABC transporter, permease protein</fullName>
    </submittedName>
</protein>
<name>A0A0H2URH8_STRPN</name>
<evidence type="ECO:0000256" key="4">
    <source>
        <dbReference type="ARBA" id="ARBA00022692"/>
    </source>
</evidence>
<feature type="domain" description="ABC transmembrane type-1" evidence="8">
    <location>
        <begin position="76"/>
        <end position="287"/>
    </location>
</feature>
<keyword evidence="10" id="KW-1185">Reference proteome</keyword>
<evidence type="ECO:0000256" key="1">
    <source>
        <dbReference type="ARBA" id="ARBA00004651"/>
    </source>
</evidence>
<dbReference type="BioCyc" id="SPNE170187:G1FZB-1927-MONOMER"/>
<dbReference type="eggNOG" id="COG1175">
    <property type="taxonomic scope" value="Bacteria"/>
</dbReference>
<evidence type="ECO:0000313" key="10">
    <source>
        <dbReference type="Proteomes" id="UP000000585"/>
    </source>
</evidence>
<keyword evidence="5 7" id="KW-1133">Transmembrane helix</keyword>
<feature type="transmembrane region" description="Helical" evidence="7">
    <location>
        <begin position="16"/>
        <end position="35"/>
    </location>
</feature>
<dbReference type="GO" id="GO:0055085">
    <property type="term" value="P:transmembrane transport"/>
    <property type="evidence" value="ECO:0007669"/>
    <property type="project" value="InterPro"/>
</dbReference>
<dbReference type="PANTHER" id="PTHR30193:SF37">
    <property type="entry name" value="INNER MEMBRANE ABC TRANSPORTER PERMEASE PROTEIN YCJO"/>
    <property type="match status" value="1"/>
</dbReference>
<feature type="transmembrane region" description="Helical" evidence="7">
    <location>
        <begin position="206"/>
        <end position="227"/>
    </location>
</feature>
<keyword evidence="6 7" id="KW-0472">Membrane</keyword>
<evidence type="ECO:0000259" key="8">
    <source>
        <dbReference type="PROSITE" id="PS50928"/>
    </source>
</evidence>
<dbReference type="InterPro" id="IPR051393">
    <property type="entry name" value="ABC_transporter_permease"/>
</dbReference>
<dbReference type="PROSITE" id="PS50928">
    <property type="entry name" value="ABC_TM1"/>
    <property type="match status" value="1"/>
</dbReference>
<dbReference type="Pfam" id="PF00528">
    <property type="entry name" value="BPD_transp_1"/>
    <property type="match status" value="1"/>
</dbReference>
<comment type="similarity">
    <text evidence="7">Belongs to the binding-protein-dependent transport system permease family.</text>
</comment>
<sequence length="296" mass="33174">MWIRSRETMKKVLQKYWAWAFVVIPLLLQAIFFYVPMFQGAFYSFTNWTGLTYNYKFVGLNNFKLLFMDPKFMNAIGFTAIIAIAMVVGEIALGIFIARVLNSKIKGQTFFRAWFFFPAVLSGLTVALIFKQVFNYGLPAIGNALHIEFFQTSLLGTKWGAIFAAVFVLLWQGVAMPIIIFLAGLQSIPTEITEAARIDGATSKQVFWNIELPYLLPSVSMVFILALKGGLTAFDQVFAMTGGGPNNATTSLGLLVYNYAFKNNQFGYANAIAVILFFLIVVISIIQLRVSKKFEI</sequence>
<dbReference type="InterPro" id="IPR000515">
    <property type="entry name" value="MetI-like"/>
</dbReference>
<keyword evidence="2 7" id="KW-0813">Transport</keyword>
<dbReference type="GO" id="GO:0005886">
    <property type="term" value="C:plasma membrane"/>
    <property type="evidence" value="ECO:0007669"/>
    <property type="project" value="UniProtKB-SubCell"/>
</dbReference>
<dbReference type="EMBL" id="AE005672">
    <property type="protein sequence ID" value="AAK75967.1"/>
    <property type="molecule type" value="Genomic_DNA"/>
</dbReference>
<feature type="transmembrane region" description="Helical" evidence="7">
    <location>
        <begin position="110"/>
        <end position="130"/>
    </location>
</feature>
<dbReference type="AlphaFoldDB" id="A0A0H2URH8"/>
<evidence type="ECO:0000256" key="6">
    <source>
        <dbReference type="ARBA" id="ARBA00023136"/>
    </source>
</evidence>
<dbReference type="Proteomes" id="UP000000585">
    <property type="component" value="Chromosome"/>
</dbReference>
<dbReference type="CDD" id="cd06261">
    <property type="entry name" value="TM_PBP2"/>
    <property type="match status" value="1"/>
</dbReference>
<evidence type="ECO:0000256" key="3">
    <source>
        <dbReference type="ARBA" id="ARBA00022475"/>
    </source>
</evidence>
<dbReference type="InterPro" id="IPR035906">
    <property type="entry name" value="MetI-like_sf"/>
</dbReference>
<dbReference type="PANTHER" id="PTHR30193">
    <property type="entry name" value="ABC TRANSPORTER PERMEASE PROTEIN"/>
    <property type="match status" value="1"/>
</dbReference>
<evidence type="ECO:0000256" key="2">
    <source>
        <dbReference type="ARBA" id="ARBA00022448"/>
    </source>
</evidence>
<reference evidence="9 10" key="1">
    <citation type="journal article" date="2001" name="Science">
        <title>Complete genome sequence of a virulent isolate of Streptococcus pneumoniae.</title>
        <authorList>
            <person name="Tettelin H."/>
            <person name="Nelson K.E."/>
            <person name="Paulsen I.T."/>
            <person name="Eisen J.A."/>
            <person name="Read T.D."/>
            <person name="Peterson S."/>
            <person name="Heidelberg J."/>
            <person name="DeBoy R.T."/>
            <person name="Haft D.H."/>
            <person name="Dodson R.J."/>
            <person name="Durkin A.S."/>
            <person name="Gwinn M."/>
            <person name="Kolonay J.F."/>
            <person name="Nelson W.C."/>
            <person name="Peterson J.D."/>
            <person name="Umayam L.A."/>
            <person name="White O."/>
            <person name="Salzberg S.L."/>
            <person name="Lewis M.R."/>
            <person name="Radune D."/>
            <person name="Holtzapple E."/>
            <person name="Khouri H."/>
            <person name="Wolf A.M."/>
            <person name="Utterback T.R."/>
            <person name="Hansen C.L."/>
            <person name="McDonald L.A."/>
            <person name="Feldblyum T.V."/>
            <person name="Angiuoli S."/>
            <person name="Dickinson T."/>
            <person name="Hickey E.K."/>
            <person name="Holt I.E."/>
            <person name="Loftus B.J."/>
            <person name="Yang F."/>
            <person name="Smith H.O."/>
            <person name="Venter J.C."/>
            <person name="Dougherty B.A."/>
            <person name="Morrison D.A."/>
            <person name="Hollingshead S.K."/>
            <person name="Fraser C.M."/>
        </authorList>
    </citation>
    <scope>NUCLEOTIDE SEQUENCE [LARGE SCALE GENOMIC DNA]</scope>
    <source>
        <strain evidence="10">ATCC BAA-334 / TIGR4</strain>
    </source>
</reference>
<accession>A0A0H2URH8</accession>
<dbReference type="KEGG" id="spn:SP_1896"/>
<dbReference type="SUPFAM" id="SSF161098">
    <property type="entry name" value="MetI-like"/>
    <property type="match status" value="1"/>
</dbReference>
<evidence type="ECO:0000256" key="5">
    <source>
        <dbReference type="ARBA" id="ARBA00022989"/>
    </source>
</evidence>
<feature type="transmembrane region" description="Helical" evidence="7">
    <location>
        <begin position="75"/>
        <end position="98"/>
    </location>
</feature>
<proteinExistence type="inferred from homology"/>
<dbReference type="EnsemblBacteria" id="AAK75967">
    <property type="protein sequence ID" value="AAK75967"/>
    <property type="gene ID" value="SP_1896"/>
</dbReference>